<name>A0A2V3U3L6_9HYPH</name>
<protein>
    <submittedName>
        <fullName evidence="2">Uncharacterized protein</fullName>
    </submittedName>
</protein>
<accession>A0A2V3U3L6</accession>
<comment type="caution">
    <text evidence="2">The sequence shown here is derived from an EMBL/GenBank/DDBJ whole genome shotgun (WGS) entry which is preliminary data.</text>
</comment>
<reference evidence="2 3" key="1">
    <citation type="submission" date="2018-05" db="EMBL/GenBank/DDBJ databases">
        <title>Genomic Encyclopedia of Type Strains, Phase IV (KMG-IV): sequencing the most valuable type-strain genomes for metagenomic binning, comparative biology and taxonomic classification.</title>
        <authorList>
            <person name="Goeker M."/>
        </authorList>
    </citation>
    <scope>NUCLEOTIDE SEQUENCE [LARGE SCALE GENOMIC DNA]</scope>
    <source>
        <strain evidence="2 3">DSM 6462</strain>
    </source>
</reference>
<organism evidence="2 3">
    <name type="scientific">Chelatococcus asaccharovorans</name>
    <dbReference type="NCBI Taxonomy" id="28210"/>
    <lineage>
        <taxon>Bacteria</taxon>
        <taxon>Pseudomonadati</taxon>
        <taxon>Pseudomonadota</taxon>
        <taxon>Alphaproteobacteria</taxon>
        <taxon>Hyphomicrobiales</taxon>
        <taxon>Chelatococcaceae</taxon>
        <taxon>Chelatococcus</taxon>
    </lineage>
</organism>
<evidence type="ECO:0000313" key="3">
    <source>
        <dbReference type="Proteomes" id="UP000248021"/>
    </source>
</evidence>
<sequence>MSRVAHVQLLRGTDPAQASARPDCIPVKKFVRGIPASKSTLKRRVVHVQPDKRPSKQRSVKPHLGDRPGDQVEGIAPERSAWYASMRRRNLHRGQSSRVGQPSRHSGYTAPALSSGLEGREPRSIGSCEHTARSADDVRTKLSPNDLQWPYPLAAYPRDRSLGGSAADRITERVESLPNTITRILDTL</sequence>
<dbReference type="AlphaFoldDB" id="A0A2V3U3L6"/>
<feature type="region of interest" description="Disordered" evidence="1">
    <location>
        <begin position="92"/>
        <end position="138"/>
    </location>
</feature>
<feature type="compositionally biased region" description="Polar residues" evidence="1">
    <location>
        <begin position="93"/>
        <end position="106"/>
    </location>
</feature>
<gene>
    <name evidence="2" type="ORF">C7450_11976</name>
</gene>
<dbReference type="Proteomes" id="UP000248021">
    <property type="component" value="Unassembled WGS sequence"/>
</dbReference>
<feature type="region of interest" description="Disordered" evidence="1">
    <location>
        <begin position="42"/>
        <end position="75"/>
    </location>
</feature>
<keyword evidence="3" id="KW-1185">Reference proteome</keyword>
<evidence type="ECO:0000313" key="2">
    <source>
        <dbReference type="EMBL" id="PXW51637.1"/>
    </source>
</evidence>
<feature type="region of interest" description="Disordered" evidence="1">
    <location>
        <begin position="1"/>
        <end position="20"/>
    </location>
</feature>
<evidence type="ECO:0000256" key="1">
    <source>
        <dbReference type="SAM" id="MobiDB-lite"/>
    </source>
</evidence>
<proteinExistence type="predicted"/>
<dbReference type="EMBL" id="QJJK01000019">
    <property type="protein sequence ID" value="PXW51637.1"/>
    <property type="molecule type" value="Genomic_DNA"/>
</dbReference>